<evidence type="ECO:0000256" key="1">
    <source>
        <dbReference type="SAM" id="MobiDB-lite"/>
    </source>
</evidence>
<sequence length="290" mass="33321">MDQNEYRKARETGATVSDADLQAAETEVIDDQFEEESDEVIEEELEEVQDDLETSEDDVEEEVEQLSPKEQTAFQKRLEREQKKIEEKLRTEMEEQFKQKYSKHDEVISSMGGDPEKILNAAKEAQMVREAQRLADQNGWSDADTQWYIEQQKQQQELKELRVQMQINRLKDNPDYAGIASMEKDILAKIDRSNGALTVEEAFWALGGNKRVEQVKLEAQQREIAKRAQQPRTVQRDSPSTSVGEKPLSPSVLAEAKKMGISEAEARRLMTAQSAQTIDEWREKRKGSGR</sequence>
<dbReference type="EMBL" id="LYPC01000027">
    <property type="protein sequence ID" value="OCT12626.1"/>
    <property type="molecule type" value="Genomic_DNA"/>
</dbReference>
<dbReference type="Proteomes" id="UP000093309">
    <property type="component" value="Unassembled WGS sequence"/>
</dbReference>
<protein>
    <recommendedName>
        <fullName evidence="4">Scaffolding protein</fullName>
    </recommendedName>
</protein>
<feature type="compositionally biased region" description="Acidic residues" evidence="1">
    <location>
        <begin position="46"/>
        <end position="64"/>
    </location>
</feature>
<evidence type="ECO:0008006" key="4">
    <source>
        <dbReference type="Google" id="ProtNLM"/>
    </source>
</evidence>
<feature type="compositionally biased region" description="Basic and acidic residues" evidence="1">
    <location>
        <begin position="1"/>
        <end position="11"/>
    </location>
</feature>
<accession>A0A1C0ZX01</accession>
<comment type="caution">
    <text evidence="2">The sequence shown here is derived from an EMBL/GenBank/DDBJ whole genome shotgun (WGS) entry which is preliminary data.</text>
</comment>
<evidence type="ECO:0000313" key="3">
    <source>
        <dbReference type="Proteomes" id="UP000093309"/>
    </source>
</evidence>
<name>A0A1C0ZX01_9BACL</name>
<feature type="region of interest" description="Disordered" evidence="1">
    <location>
        <begin position="223"/>
        <end position="254"/>
    </location>
</feature>
<feature type="region of interest" description="Disordered" evidence="1">
    <location>
        <begin position="1"/>
        <end position="22"/>
    </location>
</feature>
<organism evidence="2 3">
    <name type="scientific">Paenibacillus pectinilyticus</name>
    <dbReference type="NCBI Taxonomy" id="512399"/>
    <lineage>
        <taxon>Bacteria</taxon>
        <taxon>Bacillati</taxon>
        <taxon>Bacillota</taxon>
        <taxon>Bacilli</taxon>
        <taxon>Bacillales</taxon>
        <taxon>Paenibacillaceae</taxon>
        <taxon>Paenibacillus</taxon>
    </lineage>
</organism>
<dbReference type="AlphaFoldDB" id="A0A1C0ZX01"/>
<dbReference type="OrthoDB" id="2665645at2"/>
<keyword evidence="3" id="KW-1185">Reference proteome</keyword>
<gene>
    <name evidence="2" type="ORF">A8709_32980</name>
</gene>
<evidence type="ECO:0000313" key="2">
    <source>
        <dbReference type="EMBL" id="OCT12626.1"/>
    </source>
</evidence>
<feature type="compositionally biased region" description="Polar residues" evidence="1">
    <location>
        <begin position="230"/>
        <end position="243"/>
    </location>
</feature>
<reference evidence="3" key="1">
    <citation type="submission" date="2016-05" db="EMBL/GenBank/DDBJ databases">
        <title>Paenibacillus oryzae. sp. nov., isolated from the rice root.</title>
        <authorList>
            <person name="Zhang J."/>
            <person name="Zhang X."/>
        </authorList>
    </citation>
    <scope>NUCLEOTIDE SEQUENCE [LARGE SCALE GENOMIC DNA]</scope>
    <source>
        <strain evidence="3">KCTC13222</strain>
    </source>
</reference>
<feature type="region of interest" description="Disordered" evidence="1">
    <location>
        <begin position="46"/>
        <end position="71"/>
    </location>
</feature>
<proteinExistence type="predicted"/>
<dbReference type="RefSeq" id="WP_065857102.1">
    <property type="nucleotide sequence ID" value="NZ_LYPC01000027.1"/>
</dbReference>
<dbReference type="STRING" id="512399.A8709_32980"/>